<dbReference type="PANTHER" id="PTHR11640">
    <property type="entry name" value="NEPHRIN"/>
    <property type="match status" value="1"/>
</dbReference>
<accession>A0A6J8AQ07</accession>
<evidence type="ECO:0000256" key="6">
    <source>
        <dbReference type="SAM" id="Phobius"/>
    </source>
</evidence>
<evidence type="ECO:0000256" key="1">
    <source>
        <dbReference type="ARBA" id="ARBA00004479"/>
    </source>
</evidence>
<evidence type="ECO:0000313" key="10">
    <source>
        <dbReference type="Proteomes" id="UP000507470"/>
    </source>
</evidence>
<dbReference type="GO" id="GO:0098609">
    <property type="term" value="P:cell-cell adhesion"/>
    <property type="evidence" value="ECO:0007669"/>
    <property type="project" value="TreeGrafter"/>
</dbReference>
<dbReference type="Proteomes" id="UP000507470">
    <property type="component" value="Unassembled WGS sequence"/>
</dbReference>
<evidence type="ECO:0000256" key="7">
    <source>
        <dbReference type="SAM" id="SignalP"/>
    </source>
</evidence>
<proteinExistence type="predicted"/>
<keyword evidence="5" id="KW-0393">Immunoglobulin domain</keyword>
<dbReference type="GO" id="GO:0005911">
    <property type="term" value="C:cell-cell junction"/>
    <property type="evidence" value="ECO:0007669"/>
    <property type="project" value="TreeGrafter"/>
</dbReference>
<dbReference type="InterPro" id="IPR003599">
    <property type="entry name" value="Ig_sub"/>
</dbReference>
<comment type="subcellular location">
    <subcellularLocation>
        <location evidence="1">Membrane</location>
        <topology evidence="1">Single-pass type I membrane protein</topology>
    </subcellularLocation>
</comment>
<evidence type="ECO:0000256" key="5">
    <source>
        <dbReference type="ARBA" id="ARBA00023319"/>
    </source>
</evidence>
<protein>
    <submittedName>
        <fullName evidence="9">CADM4</fullName>
    </submittedName>
</protein>
<keyword evidence="6" id="KW-0812">Transmembrane</keyword>
<dbReference type="SMART" id="SM00409">
    <property type="entry name" value="IG"/>
    <property type="match status" value="2"/>
</dbReference>
<evidence type="ECO:0000259" key="8">
    <source>
        <dbReference type="SMART" id="SM00409"/>
    </source>
</evidence>
<name>A0A6J8AQ07_MYTCO</name>
<dbReference type="Gene3D" id="2.60.40.10">
    <property type="entry name" value="Immunoglobulins"/>
    <property type="match status" value="2"/>
</dbReference>
<dbReference type="OrthoDB" id="9442762at2759"/>
<evidence type="ECO:0000256" key="2">
    <source>
        <dbReference type="ARBA" id="ARBA00023136"/>
    </source>
</evidence>
<dbReference type="EMBL" id="CACVKT020001841">
    <property type="protein sequence ID" value="CAC5372146.1"/>
    <property type="molecule type" value="Genomic_DNA"/>
</dbReference>
<keyword evidence="10" id="KW-1185">Reference proteome</keyword>
<reference evidence="9 10" key="1">
    <citation type="submission" date="2020-06" db="EMBL/GenBank/DDBJ databases">
        <authorList>
            <person name="Li R."/>
            <person name="Bekaert M."/>
        </authorList>
    </citation>
    <scope>NUCLEOTIDE SEQUENCE [LARGE SCALE GENOMIC DNA]</scope>
    <source>
        <strain evidence="10">wild</strain>
    </source>
</reference>
<feature type="transmembrane region" description="Helical" evidence="6">
    <location>
        <begin position="460"/>
        <end position="483"/>
    </location>
</feature>
<evidence type="ECO:0000256" key="4">
    <source>
        <dbReference type="ARBA" id="ARBA00023180"/>
    </source>
</evidence>
<keyword evidence="2 6" id="KW-0472">Membrane</keyword>
<dbReference type="PANTHER" id="PTHR11640:SF31">
    <property type="entry name" value="IRREGULAR CHIASM C-ROUGHEST PROTEIN-RELATED"/>
    <property type="match status" value="1"/>
</dbReference>
<keyword evidence="7" id="KW-0732">Signal</keyword>
<keyword evidence="6" id="KW-1133">Transmembrane helix</keyword>
<evidence type="ECO:0000313" key="9">
    <source>
        <dbReference type="EMBL" id="CAC5372146.1"/>
    </source>
</evidence>
<dbReference type="GO" id="GO:0050839">
    <property type="term" value="F:cell adhesion molecule binding"/>
    <property type="evidence" value="ECO:0007669"/>
    <property type="project" value="TreeGrafter"/>
</dbReference>
<feature type="chain" id="PRO_5027033133" evidence="7">
    <location>
        <begin position="19"/>
        <end position="484"/>
    </location>
</feature>
<feature type="domain" description="Immunoglobulin" evidence="8">
    <location>
        <begin position="144"/>
        <end position="224"/>
    </location>
</feature>
<gene>
    <name evidence="9" type="ORF">MCOR_10337</name>
</gene>
<dbReference type="InterPro" id="IPR013783">
    <property type="entry name" value="Ig-like_fold"/>
</dbReference>
<dbReference type="SUPFAM" id="SSF48726">
    <property type="entry name" value="Immunoglobulin"/>
    <property type="match status" value="1"/>
</dbReference>
<sequence>MAFFSGLLELLVIHNVLCVLCSSEQDVYYKYETVYVGTNETVELYCYRFDQSECAWRISKKALPSSKDSNATDKTYILYTDGHLLNPKLNNTNIDIIGGNNTGKCNLKIRRFTTVDEGSYTCKFWSRGLPFNLTIHQVIMKKGKKVVRGIEGKNLTIVCTVKSGRLAATLVLRTNGISTWKERTDCVTYSFIPTKKENMQSIVCSAYSTVLDNPLSFKVQLDIQYSPVVEITRRQTEHKLILICNPSGNPENYTFGNWEHWSEFKEHIQNLEGTPDGTLPLPKSTNNKWFPETDGIYKCKASNGIYGTNGHLYQIGTTLVHNKVPPIFVITNKPIQFGRYGQKMNLTVLLYNKYGTIQTTISKQNEPLHTETIQETIKTQDISHDVILTVSGIKITFQLTLDKIEDFTDYTIKACNEMGCNELTVKITPARLSNNIYDVTVMLFVSLVVIAVALVKAVWIVVLIVLAVVLAITVLTAFFTTIAY</sequence>
<dbReference type="GO" id="GO:0005886">
    <property type="term" value="C:plasma membrane"/>
    <property type="evidence" value="ECO:0007669"/>
    <property type="project" value="TreeGrafter"/>
</dbReference>
<feature type="transmembrane region" description="Helical" evidence="6">
    <location>
        <begin position="436"/>
        <end position="455"/>
    </location>
</feature>
<dbReference type="AlphaFoldDB" id="A0A6J8AQ07"/>
<feature type="domain" description="Immunoglobulin" evidence="8">
    <location>
        <begin position="31"/>
        <end position="136"/>
    </location>
</feature>
<evidence type="ECO:0000256" key="3">
    <source>
        <dbReference type="ARBA" id="ARBA00023157"/>
    </source>
</evidence>
<dbReference type="InterPro" id="IPR051275">
    <property type="entry name" value="Cell_adhesion_signaling"/>
</dbReference>
<organism evidence="9 10">
    <name type="scientific">Mytilus coruscus</name>
    <name type="common">Sea mussel</name>
    <dbReference type="NCBI Taxonomy" id="42192"/>
    <lineage>
        <taxon>Eukaryota</taxon>
        <taxon>Metazoa</taxon>
        <taxon>Spiralia</taxon>
        <taxon>Lophotrochozoa</taxon>
        <taxon>Mollusca</taxon>
        <taxon>Bivalvia</taxon>
        <taxon>Autobranchia</taxon>
        <taxon>Pteriomorphia</taxon>
        <taxon>Mytilida</taxon>
        <taxon>Mytiloidea</taxon>
        <taxon>Mytilidae</taxon>
        <taxon>Mytilinae</taxon>
        <taxon>Mytilus</taxon>
    </lineage>
</organism>
<feature type="signal peptide" evidence="7">
    <location>
        <begin position="1"/>
        <end position="18"/>
    </location>
</feature>
<keyword evidence="3" id="KW-1015">Disulfide bond</keyword>
<keyword evidence="4" id="KW-0325">Glycoprotein</keyword>
<dbReference type="InterPro" id="IPR036179">
    <property type="entry name" value="Ig-like_dom_sf"/>
</dbReference>